<feature type="transmembrane region" description="Helical" evidence="4">
    <location>
        <begin position="6"/>
        <end position="26"/>
    </location>
</feature>
<dbReference type="GO" id="GO:0004519">
    <property type="term" value="F:endonuclease activity"/>
    <property type="evidence" value="ECO:0007669"/>
    <property type="project" value="InterPro"/>
</dbReference>
<dbReference type="EMBL" id="JAQQAL010000044">
    <property type="protein sequence ID" value="MDC7228376.1"/>
    <property type="molecule type" value="Genomic_DNA"/>
</dbReference>
<evidence type="ECO:0000256" key="4">
    <source>
        <dbReference type="SAM" id="Phobius"/>
    </source>
</evidence>
<feature type="repeat" description="TPR" evidence="3">
    <location>
        <begin position="171"/>
        <end position="204"/>
    </location>
</feature>
<dbReference type="InterPro" id="IPR011856">
    <property type="entry name" value="tRNA_endonuc-like_dom_sf"/>
</dbReference>
<evidence type="ECO:0000256" key="3">
    <source>
        <dbReference type="PROSITE-ProRule" id="PRU00339"/>
    </source>
</evidence>
<feature type="repeat" description="TPR" evidence="3">
    <location>
        <begin position="64"/>
        <end position="97"/>
    </location>
</feature>
<dbReference type="Proteomes" id="UP001221217">
    <property type="component" value="Unassembled WGS sequence"/>
</dbReference>
<organism evidence="6 7">
    <name type="scientific">Candidatus Thalassospirochaeta sargassi</name>
    <dbReference type="NCBI Taxonomy" id="3119039"/>
    <lineage>
        <taxon>Bacteria</taxon>
        <taxon>Pseudomonadati</taxon>
        <taxon>Spirochaetota</taxon>
        <taxon>Spirochaetia</taxon>
        <taxon>Spirochaetales</taxon>
        <taxon>Spirochaetaceae</taxon>
        <taxon>Candidatus Thalassospirochaeta</taxon>
    </lineage>
</organism>
<feature type="domain" description="Restriction endonuclease type IV Mrr" evidence="5">
    <location>
        <begin position="363"/>
        <end position="449"/>
    </location>
</feature>
<accession>A0AAJ1MLX9</accession>
<dbReference type="SMART" id="SM00028">
    <property type="entry name" value="TPR"/>
    <property type="match status" value="5"/>
</dbReference>
<dbReference type="GO" id="GO:0009307">
    <property type="term" value="P:DNA restriction-modification system"/>
    <property type="evidence" value="ECO:0007669"/>
    <property type="project" value="InterPro"/>
</dbReference>
<dbReference type="InterPro" id="IPR007560">
    <property type="entry name" value="Restrct_endonuc_IV_Mrr"/>
</dbReference>
<dbReference type="InterPro" id="IPR011990">
    <property type="entry name" value="TPR-like_helical_dom_sf"/>
</dbReference>
<evidence type="ECO:0000259" key="5">
    <source>
        <dbReference type="Pfam" id="PF04471"/>
    </source>
</evidence>
<comment type="caution">
    <text evidence="6">The sequence shown here is derived from an EMBL/GenBank/DDBJ whole genome shotgun (WGS) entry which is preliminary data.</text>
</comment>
<evidence type="ECO:0000313" key="6">
    <source>
        <dbReference type="EMBL" id="MDC7228376.1"/>
    </source>
</evidence>
<dbReference type="Pfam" id="PF04471">
    <property type="entry name" value="Mrr_cat"/>
    <property type="match status" value="1"/>
</dbReference>
<dbReference type="Pfam" id="PF13432">
    <property type="entry name" value="TPR_16"/>
    <property type="match status" value="1"/>
</dbReference>
<dbReference type="InterPro" id="IPR051685">
    <property type="entry name" value="Ycf3/AcsC/BcsC/TPR_MFPF"/>
</dbReference>
<dbReference type="SUPFAM" id="SSF48452">
    <property type="entry name" value="TPR-like"/>
    <property type="match status" value="2"/>
</dbReference>
<dbReference type="Pfam" id="PF14559">
    <property type="entry name" value="TPR_19"/>
    <property type="match status" value="1"/>
</dbReference>
<evidence type="ECO:0000256" key="2">
    <source>
        <dbReference type="ARBA" id="ARBA00022803"/>
    </source>
</evidence>
<keyword evidence="4" id="KW-0812">Transmembrane</keyword>
<keyword evidence="2 3" id="KW-0802">TPR repeat</keyword>
<sequence>MLILESYVIIPIIASVIAIIIVLLVIKGRKNSKSNSKLEKARATDRNAVIKEANRRLAQNPKDPAALLYLAELHFQEKDYEKAFKLFDILLELCATDSSLDEFDITLKHATCAINSKQYKAAYKSFMLARATNPDLFTINYNLGYLEYLRKNYEKSAGFLNQAKNQKSEDASTYKYLGLSLYKMNRYSDAHEALKKALELDPDNKELIFAEGECLYNLGQSDAALKMFASLRNDARYGAHACIYSGTISMKFRNYDQAAMYFELGLKNPNNRLEMKLELQYRLATCYIKAEKISNAIGPLEYIVAKNQNYKDAAILLRRYGELDTNLNLKIFLMGDKSRFINMCRKLISLQFPGTRIKVLEVASQQSDYIDMTVDISSSKWEDVIIFRFIRSTGQVGELIVRDLYGKIKEVKAGRGICISAGAFSSGAKNFVEARLIDLIEKEDLVKLLKKIEATG</sequence>
<dbReference type="GO" id="GO:0003677">
    <property type="term" value="F:DNA binding"/>
    <property type="evidence" value="ECO:0007669"/>
    <property type="project" value="InterPro"/>
</dbReference>
<evidence type="ECO:0000256" key="1">
    <source>
        <dbReference type="ARBA" id="ARBA00022737"/>
    </source>
</evidence>
<keyword evidence="1" id="KW-0677">Repeat</keyword>
<keyword evidence="4" id="KW-1133">Transmembrane helix</keyword>
<keyword evidence="4" id="KW-0472">Membrane</keyword>
<name>A0AAJ1MLX9_9SPIO</name>
<protein>
    <submittedName>
        <fullName evidence="6">Tetratricopeptide repeat protein</fullName>
    </submittedName>
</protein>
<dbReference type="PANTHER" id="PTHR44943">
    <property type="entry name" value="CELLULOSE SYNTHASE OPERON PROTEIN C"/>
    <property type="match status" value="1"/>
</dbReference>
<gene>
    <name evidence="6" type="ORF">PQJ61_16555</name>
</gene>
<dbReference type="Gene3D" id="1.25.40.10">
    <property type="entry name" value="Tetratricopeptide repeat domain"/>
    <property type="match status" value="3"/>
</dbReference>
<dbReference type="AlphaFoldDB" id="A0AAJ1MLX9"/>
<dbReference type="PROSITE" id="PS50005">
    <property type="entry name" value="TPR"/>
    <property type="match status" value="2"/>
</dbReference>
<dbReference type="PANTHER" id="PTHR44943:SF8">
    <property type="entry name" value="TPR REPEAT-CONTAINING PROTEIN MJ0263"/>
    <property type="match status" value="1"/>
</dbReference>
<dbReference type="Gene3D" id="3.40.1350.10">
    <property type="match status" value="1"/>
</dbReference>
<dbReference type="PROSITE" id="PS50293">
    <property type="entry name" value="TPR_REGION"/>
    <property type="match status" value="1"/>
</dbReference>
<proteinExistence type="predicted"/>
<dbReference type="InterPro" id="IPR019734">
    <property type="entry name" value="TPR_rpt"/>
</dbReference>
<evidence type="ECO:0000313" key="7">
    <source>
        <dbReference type="Proteomes" id="UP001221217"/>
    </source>
</evidence>
<reference evidence="6 7" key="1">
    <citation type="submission" date="2022-12" db="EMBL/GenBank/DDBJ databases">
        <title>Metagenome assembled genome from gulf of manar.</title>
        <authorList>
            <person name="Kohli P."/>
            <person name="Pk S."/>
            <person name="Venkata Ramana C."/>
            <person name="Sasikala C."/>
        </authorList>
    </citation>
    <scope>NUCLEOTIDE SEQUENCE [LARGE SCALE GENOMIC DNA]</scope>
    <source>
        <strain evidence="6">JB008</strain>
    </source>
</reference>